<dbReference type="SUPFAM" id="SSF89796">
    <property type="entry name" value="CoA-transferase family III (CaiB/BaiF)"/>
    <property type="match status" value="2"/>
</dbReference>
<dbReference type="Gene3D" id="3.40.50.10540">
    <property type="entry name" value="Crotonobetainyl-coa:carnitine coa-transferase, domain 1"/>
    <property type="match status" value="1"/>
</dbReference>
<dbReference type="PANTHER" id="PTHR48229">
    <property type="entry name" value="CAIB/BAIF FAMILY ENZYME (AFU_ORTHOLOGUE AFUA_1G05360)-RELATED"/>
    <property type="match status" value="1"/>
</dbReference>
<comment type="caution">
    <text evidence="2">The sequence shown here is derived from an EMBL/GenBank/DDBJ whole genome shotgun (WGS) entry which is preliminary data.</text>
</comment>
<dbReference type="Pfam" id="PF02515">
    <property type="entry name" value="CoA_transf_3"/>
    <property type="match status" value="1"/>
</dbReference>
<proteinExistence type="inferred from homology"/>
<accession>A0A8H5FCJ8</accession>
<dbReference type="AlphaFoldDB" id="A0A8H5FCJ8"/>
<dbReference type="GO" id="GO:0003824">
    <property type="term" value="F:catalytic activity"/>
    <property type="evidence" value="ECO:0007669"/>
    <property type="project" value="InterPro"/>
</dbReference>
<dbReference type="OrthoDB" id="2308815at2759"/>
<name>A0A8H5FCJ8_9AGAR</name>
<dbReference type="InterPro" id="IPR052985">
    <property type="entry name" value="CoA-trans_III_biosynth/detox"/>
</dbReference>
<evidence type="ECO:0000313" key="3">
    <source>
        <dbReference type="Proteomes" id="UP000559256"/>
    </source>
</evidence>
<dbReference type="InterPro" id="IPR003673">
    <property type="entry name" value="CoA-Trfase_fam_III"/>
</dbReference>
<sequence>MSSYSVPHESAKLLEHGIIHNPLHHGLKGSEPLPAEISETLPYVKYEGSDLPLIPINWRFAESLASLKGFQACMLNVLLKRKYGMDYQEIVINTNHAQLFFQSLLTIVVDPDGDAITNIMFDDVHIAKYFPVLEKNGAFIGAYNAFCTNIYRAGDGRYFHLHGDINPTKAQQALGLSPSLSVSNSNEARNIYAEKVSTFTGEELETLMNDKHGVSGTVCHSTEEYLSSEHGKANAHAGLYELFHIPNPKQPPTWWDAVDNRDADPRRPLFGLKVIDLTRIIAGATIGRELAELGASILRITSPNVTDISSINIDVGWGKWNAYLDLKKEEDREQLRGLMLESDVVIDGYRPHIMEKWGFGKDDVLRMCEGRKKGIVYAREDCYGWNGPYSGRSGWQQISDGACGVSLKFGRAMGVDEPVTPVFPNSDCCTGISGATGILHALIQRAEKGGSYVVDVALNYYSQWLVRSCGTYPVDVWDDLWTRYGKPVFHHDDNMQITIPAFLKMLKDKAPELYDESYFEKRHSVPLGVDLRVVKPILGFPGNRVSLGYNVGVRPNGVDEPRWPENLLSENIC</sequence>
<keyword evidence="3" id="KW-1185">Reference proteome</keyword>
<evidence type="ECO:0000313" key="2">
    <source>
        <dbReference type="EMBL" id="KAF5332065.1"/>
    </source>
</evidence>
<dbReference type="InterPro" id="IPR023606">
    <property type="entry name" value="CoA-Trfase_III_dom_1_sf"/>
</dbReference>
<dbReference type="PANTHER" id="PTHR48229:SF2">
    <property type="entry name" value="CAIB_BAIF FAMILY PROTEIN"/>
    <property type="match status" value="1"/>
</dbReference>
<protein>
    <submittedName>
        <fullName evidence="2">Uncharacterized protein</fullName>
    </submittedName>
</protein>
<gene>
    <name evidence="2" type="ORF">D9758_016258</name>
</gene>
<comment type="similarity">
    <text evidence="1">Belongs to the CoA-transferase III family.</text>
</comment>
<dbReference type="Proteomes" id="UP000559256">
    <property type="component" value="Unassembled WGS sequence"/>
</dbReference>
<organism evidence="2 3">
    <name type="scientific">Tetrapyrgos nigripes</name>
    <dbReference type="NCBI Taxonomy" id="182062"/>
    <lineage>
        <taxon>Eukaryota</taxon>
        <taxon>Fungi</taxon>
        <taxon>Dikarya</taxon>
        <taxon>Basidiomycota</taxon>
        <taxon>Agaricomycotina</taxon>
        <taxon>Agaricomycetes</taxon>
        <taxon>Agaricomycetidae</taxon>
        <taxon>Agaricales</taxon>
        <taxon>Marasmiineae</taxon>
        <taxon>Marasmiaceae</taxon>
        <taxon>Tetrapyrgos</taxon>
    </lineage>
</organism>
<reference evidence="2 3" key="1">
    <citation type="journal article" date="2020" name="ISME J.">
        <title>Uncovering the hidden diversity of litter-decomposition mechanisms in mushroom-forming fungi.</title>
        <authorList>
            <person name="Floudas D."/>
            <person name="Bentzer J."/>
            <person name="Ahren D."/>
            <person name="Johansson T."/>
            <person name="Persson P."/>
            <person name="Tunlid A."/>
        </authorList>
    </citation>
    <scope>NUCLEOTIDE SEQUENCE [LARGE SCALE GENOMIC DNA]</scope>
    <source>
        <strain evidence="2 3">CBS 291.85</strain>
    </source>
</reference>
<evidence type="ECO:0000256" key="1">
    <source>
        <dbReference type="ARBA" id="ARBA00008383"/>
    </source>
</evidence>
<dbReference type="EMBL" id="JAACJM010000314">
    <property type="protein sequence ID" value="KAF5332065.1"/>
    <property type="molecule type" value="Genomic_DNA"/>
</dbReference>